<proteinExistence type="predicted"/>
<dbReference type="Proteomes" id="UP000324831">
    <property type="component" value="Unassembled WGS sequence"/>
</dbReference>
<protein>
    <submittedName>
        <fullName evidence="1">Uncharacterized protein</fullName>
    </submittedName>
</protein>
<name>A0A478FT82_9MOLU</name>
<sequence length="323" mass="37662">MLTESKITISCSVASINAALGVSGHELLKIYLLGLSSSGGVVTVENIQISKIKTNRKRNETITSKKGTEGTLDPRTHTTYRKTVDKVPTRYRIYSFHDIKKHKSKLVDWKDNEAWWKETYKTRKYMLENLKPESSLVISGAYESQIYSWSSNLHLNQFCDKSYTERAYYNQHKTIFWLMCTTDAKNPDEGEEAKIISQAKKAKFPKGNQEEEITYLTFKQAKKPETKNTNIKGKEDKFVVYDYGEKWWKWSYEYRLQIDKADETSAFPLSEKFKKVNKGWEETNYSDETNLNTACKKFYEQENSLTQDEIDDAWRYCTDTGKA</sequence>
<evidence type="ECO:0000313" key="1">
    <source>
        <dbReference type="EMBL" id="GCE63596.1"/>
    </source>
</evidence>
<evidence type="ECO:0000313" key="2">
    <source>
        <dbReference type="Proteomes" id="UP000324831"/>
    </source>
</evidence>
<organism evidence="1 2">
    <name type="scientific">Candidatus Mycoplasma haematohominis</name>
    <dbReference type="NCBI Taxonomy" id="1494318"/>
    <lineage>
        <taxon>Bacteria</taxon>
        <taxon>Bacillati</taxon>
        <taxon>Mycoplasmatota</taxon>
        <taxon>Mollicutes</taxon>
        <taxon>Mycoplasmataceae</taxon>
        <taxon>Mycoplasma</taxon>
    </lineage>
</organism>
<gene>
    <name evidence="1" type="ORF">MHSWG343_05930</name>
</gene>
<accession>A0A478FT82</accession>
<dbReference type="EMBL" id="BIMN01000002">
    <property type="protein sequence ID" value="GCE63596.1"/>
    <property type="molecule type" value="Genomic_DNA"/>
</dbReference>
<dbReference type="AlphaFoldDB" id="A0A478FT82"/>
<comment type="caution">
    <text evidence="1">The sequence shown here is derived from an EMBL/GenBank/DDBJ whole genome shotgun (WGS) entry which is preliminary data.</text>
</comment>
<reference evidence="1 2" key="1">
    <citation type="submission" date="2019-01" db="EMBL/GenBank/DDBJ databases">
        <title>Draft genome sequences of Candidatus Mycoplasma haemohominis SWG34-3 identified from a patient with pyrexia, anemia and liver dysfunction.</title>
        <authorList>
            <person name="Sekizuka T."/>
            <person name="Hattori N."/>
            <person name="Katano H."/>
            <person name="Takuma T."/>
            <person name="Ito T."/>
            <person name="Arai N."/>
            <person name="Yanai R."/>
            <person name="Ishii S."/>
            <person name="Miura Y."/>
            <person name="Tokunaga T."/>
            <person name="Watanabe H."/>
            <person name="Nomura N."/>
            <person name="Eguchi J."/>
            <person name="Arai T."/>
            <person name="Hasegawa H."/>
            <person name="Nakamaki T."/>
            <person name="Wakita T."/>
            <person name="Niki Y."/>
            <person name="Kuroda M."/>
        </authorList>
    </citation>
    <scope>NUCLEOTIDE SEQUENCE [LARGE SCALE GENOMIC DNA]</scope>
    <source>
        <strain evidence="1">SWG34-3</strain>
    </source>
</reference>